<organism evidence="10 11">
    <name type="scientific">Dreissena polymorpha</name>
    <name type="common">Zebra mussel</name>
    <name type="synonym">Mytilus polymorpha</name>
    <dbReference type="NCBI Taxonomy" id="45954"/>
    <lineage>
        <taxon>Eukaryota</taxon>
        <taxon>Metazoa</taxon>
        <taxon>Spiralia</taxon>
        <taxon>Lophotrochozoa</taxon>
        <taxon>Mollusca</taxon>
        <taxon>Bivalvia</taxon>
        <taxon>Autobranchia</taxon>
        <taxon>Heteroconchia</taxon>
        <taxon>Euheterodonta</taxon>
        <taxon>Imparidentia</taxon>
        <taxon>Neoheterodontei</taxon>
        <taxon>Myida</taxon>
        <taxon>Dreissenoidea</taxon>
        <taxon>Dreissenidae</taxon>
        <taxon>Dreissena</taxon>
    </lineage>
</organism>
<evidence type="ECO:0000256" key="2">
    <source>
        <dbReference type="ARBA" id="ARBA00022473"/>
    </source>
</evidence>
<evidence type="ECO:0000256" key="7">
    <source>
        <dbReference type="RuleBase" id="RU000682"/>
    </source>
</evidence>
<feature type="compositionally biased region" description="Basic and acidic residues" evidence="8">
    <location>
        <begin position="103"/>
        <end position="132"/>
    </location>
</feature>
<keyword evidence="5 6" id="KW-0539">Nucleus</keyword>
<dbReference type="Pfam" id="PF00046">
    <property type="entry name" value="Homeodomain"/>
    <property type="match status" value="1"/>
</dbReference>
<protein>
    <recommendedName>
        <fullName evidence="9">Homeobox domain-containing protein</fullName>
    </recommendedName>
</protein>
<evidence type="ECO:0000259" key="9">
    <source>
        <dbReference type="PROSITE" id="PS50071"/>
    </source>
</evidence>
<dbReference type="Proteomes" id="UP000828390">
    <property type="component" value="Unassembled WGS sequence"/>
</dbReference>
<dbReference type="SMART" id="SM00389">
    <property type="entry name" value="HOX"/>
    <property type="match status" value="1"/>
</dbReference>
<evidence type="ECO:0000256" key="1">
    <source>
        <dbReference type="ARBA" id="ARBA00004123"/>
    </source>
</evidence>
<dbReference type="GO" id="GO:0000981">
    <property type="term" value="F:DNA-binding transcription factor activity, RNA polymerase II-specific"/>
    <property type="evidence" value="ECO:0007669"/>
    <property type="project" value="InterPro"/>
</dbReference>
<dbReference type="GO" id="GO:0005634">
    <property type="term" value="C:nucleus"/>
    <property type="evidence" value="ECO:0007669"/>
    <property type="project" value="UniProtKB-SubCell"/>
</dbReference>
<comment type="subcellular location">
    <subcellularLocation>
        <location evidence="1 6 7">Nucleus</location>
    </subcellularLocation>
</comment>
<keyword evidence="11" id="KW-1185">Reference proteome</keyword>
<comment type="caution">
    <text evidence="10">The sequence shown here is derived from an EMBL/GenBank/DDBJ whole genome shotgun (WGS) entry which is preliminary data.</text>
</comment>
<feature type="DNA-binding region" description="Homeobox" evidence="6">
    <location>
        <begin position="142"/>
        <end position="201"/>
    </location>
</feature>
<name>A0A9D4NCN1_DREPO</name>
<evidence type="ECO:0000313" key="11">
    <source>
        <dbReference type="Proteomes" id="UP000828390"/>
    </source>
</evidence>
<dbReference type="FunFam" id="1.10.10.60:FF:000102">
    <property type="entry name" value="Aristaless related homeobox"/>
    <property type="match status" value="1"/>
</dbReference>
<dbReference type="EMBL" id="JAIWYP010000001">
    <property type="protein sequence ID" value="KAH3893962.1"/>
    <property type="molecule type" value="Genomic_DNA"/>
</dbReference>
<proteinExistence type="predicted"/>
<keyword evidence="2" id="KW-0217">Developmental protein</keyword>
<evidence type="ECO:0000256" key="8">
    <source>
        <dbReference type="SAM" id="MobiDB-lite"/>
    </source>
</evidence>
<dbReference type="SUPFAM" id="SSF46689">
    <property type="entry name" value="Homeodomain-like"/>
    <property type="match status" value="1"/>
</dbReference>
<evidence type="ECO:0000256" key="6">
    <source>
        <dbReference type="PROSITE-ProRule" id="PRU00108"/>
    </source>
</evidence>
<dbReference type="Gene3D" id="1.10.10.60">
    <property type="entry name" value="Homeodomain-like"/>
    <property type="match status" value="1"/>
</dbReference>
<reference evidence="10" key="2">
    <citation type="submission" date="2020-11" db="EMBL/GenBank/DDBJ databases">
        <authorList>
            <person name="McCartney M.A."/>
            <person name="Auch B."/>
            <person name="Kono T."/>
            <person name="Mallez S."/>
            <person name="Becker A."/>
            <person name="Gohl D.M."/>
            <person name="Silverstein K.A.T."/>
            <person name="Koren S."/>
            <person name="Bechman K.B."/>
            <person name="Herman A."/>
            <person name="Abrahante J.E."/>
            <person name="Garbe J."/>
        </authorList>
    </citation>
    <scope>NUCLEOTIDE SEQUENCE</scope>
    <source>
        <strain evidence="10">Duluth1</strain>
        <tissue evidence="10">Whole animal</tissue>
    </source>
</reference>
<dbReference type="GO" id="GO:0000977">
    <property type="term" value="F:RNA polymerase II transcription regulatory region sequence-specific DNA binding"/>
    <property type="evidence" value="ECO:0007669"/>
    <property type="project" value="TreeGrafter"/>
</dbReference>
<evidence type="ECO:0000256" key="4">
    <source>
        <dbReference type="ARBA" id="ARBA00023155"/>
    </source>
</evidence>
<accession>A0A9D4NCN1</accession>
<reference evidence="10" key="1">
    <citation type="journal article" date="2019" name="bioRxiv">
        <title>The Genome of the Zebra Mussel, Dreissena polymorpha: A Resource for Invasive Species Research.</title>
        <authorList>
            <person name="McCartney M.A."/>
            <person name="Auch B."/>
            <person name="Kono T."/>
            <person name="Mallez S."/>
            <person name="Zhang Y."/>
            <person name="Obille A."/>
            <person name="Becker A."/>
            <person name="Abrahante J.E."/>
            <person name="Garbe J."/>
            <person name="Badalamenti J.P."/>
            <person name="Herman A."/>
            <person name="Mangelson H."/>
            <person name="Liachko I."/>
            <person name="Sullivan S."/>
            <person name="Sone E.D."/>
            <person name="Koren S."/>
            <person name="Silverstein K.A.T."/>
            <person name="Beckman K.B."/>
            <person name="Gohl D.M."/>
        </authorList>
    </citation>
    <scope>NUCLEOTIDE SEQUENCE</scope>
    <source>
        <strain evidence="10">Duluth1</strain>
        <tissue evidence="10">Whole animal</tissue>
    </source>
</reference>
<dbReference type="CDD" id="cd00086">
    <property type="entry name" value="homeodomain"/>
    <property type="match status" value="1"/>
</dbReference>
<sequence length="270" mass="30683">MNINKSHDSATIGYGRHVDFAAFEGGNLTGPPGRGSYLDACGLYGPIVDMCRDSSLSFPNGLDYSQKSTGFHERKPRNPGDINDATNGVRTRPICDTSSGYEVLKRSRDEKTPDSGKNDSKRPINETEESKQLESLACKRKQRRYRTTFTSYQLDELERAFQRTHYPDVFLREEMALKIDLTEARVQVWFQNRRAKWRKQQKQIDSHAAIQQVHMQSRGHTFVGNEAQSNMSHYPGMSLPYLQSNGSGDWSHSFGTPLHGAFINDNDKRT</sequence>
<dbReference type="PANTHER" id="PTHR24329">
    <property type="entry name" value="HOMEOBOX PROTEIN ARISTALESS"/>
    <property type="match status" value="1"/>
</dbReference>
<gene>
    <name evidence="10" type="ORF">DPMN_018117</name>
</gene>
<dbReference type="PROSITE" id="PS00027">
    <property type="entry name" value="HOMEOBOX_1"/>
    <property type="match status" value="1"/>
</dbReference>
<dbReference type="PANTHER" id="PTHR24329:SF543">
    <property type="entry name" value="FI01017P-RELATED"/>
    <property type="match status" value="1"/>
</dbReference>
<evidence type="ECO:0000256" key="3">
    <source>
        <dbReference type="ARBA" id="ARBA00023125"/>
    </source>
</evidence>
<dbReference type="AlphaFoldDB" id="A0A9D4NCN1"/>
<dbReference type="InterPro" id="IPR001356">
    <property type="entry name" value="HD"/>
</dbReference>
<dbReference type="InterPro" id="IPR009057">
    <property type="entry name" value="Homeodomain-like_sf"/>
</dbReference>
<keyword evidence="4 6" id="KW-0371">Homeobox</keyword>
<evidence type="ECO:0000313" key="10">
    <source>
        <dbReference type="EMBL" id="KAH3893962.1"/>
    </source>
</evidence>
<evidence type="ECO:0000256" key="5">
    <source>
        <dbReference type="ARBA" id="ARBA00023242"/>
    </source>
</evidence>
<keyword evidence="3 6" id="KW-0238">DNA-binding</keyword>
<feature type="region of interest" description="Disordered" evidence="8">
    <location>
        <begin position="67"/>
        <end position="135"/>
    </location>
</feature>
<feature type="domain" description="Homeobox" evidence="9">
    <location>
        <begin position="140"/>
        <end position="200"/>
    </location>
</feature>
<dbReference type="InterPro" id="IPR017970">
    <property type="entry name" value="Homeobox_CS"/>
</dbReference>
<dbReference type="InterPro" id="IPR050649">
    <property type="entry name" value="Paired_Homeobox_TFs"/>
</dbReference>
<dbReference type="OrthoDB" id="6159439at2759"/>
<dbReference type="PROSITE" id="PS50071">
    <property type="entry name" value="HOMEOBOX_2"/>
    <property type="match status" value="1"/>
</dbReference>